<dbReference type="EMBL" id="SPQZ01000004">
    <property type="protein sequence ID" value="TFV96948.1"/>
    <property type="molecule type" value="Genomic_DNA"/>
</dbReference>
<dbReference type="InterPro" id="IPR015424">
    <property type="entry name" value="PyrdxlP-dep_Trfase"/>
</dbReference>
<accession>A0A4Y9QYW1</accession>
<dbReference type="RefSeq" id="WP_135120904.1">
    <property type="nucleotide sequence ID" value="NZ_SPQZ01000004.1"/>
</dbReference>
<organism evidence="1 2">
    <name type="scientific">Orlajensenia leifsoniae</name>
    <dbReference type="NCBI Taxonomy" id="2561933"/>
    <lineage>
        <taxon>Bacteria</taxon>
        <taxon>Bacillati</taxon>
        <taxon>Actinomycetota</taxon>
        <taxon>Actinomycetes</taxon>
        <taxon>Micrococcales</taxon>
        <taxon>Microbacteriaceae</taxon>
        <taxon>Orlajensenia</taxon>
    </lineage>
</organism>
<evidence type="ECO:0000313" key="2">
    <source>
        <dbReference type="Proteomes" id="UP000298127"/>
    </source>
</evidence>
<protein>
    <recommendedName>
        <fullName evidence="3">DegT/DnrJ/EryC1/StrS aminotransferase family protein</fullName>
    </recommendedName>
</protein>
<reference evidence="1 2" key="1">
    <citation type="journal article" date="2018" name="J. Microbiol.">
        <title>Leifsonia flava sp. nov., a novel actinobacterium isolated from the rhizosphere of Aquilegia viridiflora.</title>
        <authorList>
            <person name="Cai Y."/>
            <person name="Tao W.Z."/>
            <person name="Ma Y.J."/>
            <person name="Cheng J."/>
            <person name="Zhang M.Y."/>
            <person name="Zhang Y.X."/>
        </authorList>
    </citation>
    <scope>NUCLEOTIDE SEQUENCE [LARGE SCALE GENOMIC DNA]</scope>
    <source>
        <strain evidence="1 2">SYP-B2174</strain>
    </source>
</reference>
<gene>
    <name evidence="1" type="ORF">E4M00_12895</name>
</gene>
<evidence type="ECO:0008006" key="3">
    <source>
        <dbReference type="Google" id="ProtNLM"/>
    </source>
</evidence>
<proteinExistence type="predicted"/>
<sequence length="326" mass="36266">MPWETQPGGPTLYLETGRQVLGLIADREGSSGIRTVLLPAHFCESMAQPFAERGWRILLLPLKPDLRFDLAACREVLAALNGPALAVIMSFFGSQPDVAHRRLAKELREQSVVVVEDETHRVFRPGGAVDADYYFGSMRKLLPVADGAYLRGLEGTIRDSIARGIGAGARWSPMDEKLGDLEADRPSTAGLFRSANAELESSIEPRTASVRTLNTIQRMDFEWMVARRIENQAELLTGLRSWGDLQVVSEASPSVPSHLVVSVPNPGELQRRLSDHRIYCPIHWPRPSFIDDAEPWREDLISLPVDHRYGPADMRRLSDAIRVAIA</sequence>
<evidence type="ECO:0000313" key="1">
    <source>
        <dbReference type="EMBL" id="TFV96948.1"/>
    </source>
</evidence>
<comment type="caution">
    <text evidence="1">The sequence shown here is derived from an EMBL/GenBank/DDBJ whole genome shotgun (WGS) entry which is preliminary data.</text>
</comment>
<dbReference type="Proteomes" id="UP000298127">
    <property type="component" value="Unassembled WGS sequence"/>
</dbReference>
<keyword evidence="2" id="KW-1185">Reference proteome</keyword>
<name>A0A4Y9QYW1_9MICO</name>
<dbReference type="SUPFAM" id="SSF53383">
    <property type="entry name" value="PLP-dependent transferases"/>
    <property type="match status" value="1"/>
</dbReference>
<dbReference type="AlphaFoldDB" id="A0A4Y9QYW1"/>